<dbReference type="SMART" id="SM00470">
    <property type="entry name" value="ParB"/>
    <property type="match status" value="1"/>
</dbReference>
<proteinExistence type="inferred from homology"/>
<dbReference type="PROSITE" id="PS00092">
    <property type="entry name" value="N6_MTASE"/>
    <property type="match status" value="1"/>
</dbReference>
<feature type="domain" description="ParB-like N-terminal" evidence="7">
    <location>
        <begin position="129"/>
        <end position="214"/>
    </location>
</feature>
<evidence type="ECO:0000256" key="6">
    <source>
        <dbReference type="SAM" id="MobiDB-lite"/>
    </source>
</evidence>
<dbReference type="InterPro" id="IPR003115">
    <property type="entry name" value="ParB_N"/>
</dbReference>
<dbReference type="InterPro" id="IPR029063">
    <property type="entry name" value="SAM-dependent_MTases_sf"/>
</dbReference>
<feature type="region of interest" description="Disordered" evidence="6">
    <location>
        <begin position="1"/>
        <end position="21"/>
    </location>
</feature>
<dbReference type="GO" id="GO:0008170">
    <property type="term" value="F:N-methyltransferase activity"/>
    <property type="evidence" value="ECO:0007669"/>
    <property type="project" value="InterPro"/>
</dbReference>
<keyword evidence="9" id="KW-1185">Reference proteome</keyword>
<keyword evidence="3 8" id="KW-0489">Methyltransferase</keyword>
<dbReference type="GO" id="GO:0003677">
    <property type="term" value="F:DNA binding"/>
    <property type="evidence" value="ECO:0007669"/>
    <property type="project" value="InterPro"/>
</dbReference>
<dbReference type="InterPro" id="IPR002052">
    <property type="entry name" value="DNA_methylase_N6_adenine_CS"/>
</dbReference>
<dbReference type="PRINTS" id="PR00508">
    <property type="entry name" value="S21N4MTFRASE"/>
</dbReference>
<dbReference type="EMBL" id="VOQQ01000001">
    <property type="protein sequence ID" value="TXC62600.1"/>
    <property type="molecule type" value="Genomic_DNA"/>
</dbReference>
<sequence>MAHDMRYSRTAKRKSDRDCNGGTRKHIRLSCLETGTRLIHGGNGRLGLRFGVVELSFLQAKPPRESVGGFLFGWVDMGTKRRLERDQAFKSQKLAKTAQRRHKLEAEREISERVGSNRRNDLLPELRLQYIALAELRPSPHRSRRSTVEHVGRLTASISDLGFTVPILVRETEIVDGRIRVEAATRLGLDRVPAIEVSHLSSAEIRQLRLTLNRTAEMGEWDLDQLRIEIADLIDLDVDLSSTGFSIQELDIILLDENDEHSEADDQLPDAAGPPVTRTGDLWLLGDHRIICGNALDSDVHATLLDGRTVHLVLTDPPYNVSIPGNVSGLGKQKHADFAMASGEMNDAEWQAFLDRVLMLLAAPLIEGGIIFAFMDWRSIHRLYTAGFAAGLNLVNLVVWYKEAGAMGGLYRSAHELIALFCKGKIPRTNNVELGRHGRNRNNVWIAPGANRRGSSANQMLEFHATPKPVELCVDAILDVSQRGDTVLDIFLGSGTTLIAAEKTGRACRGIEIEPRFVDVAIRRWERLTGQEAVLAETGETFAQMNEIREQEAADQQSEAGHD</sequence>
<evidence type="ECO:0000259" key="7">
    <source>
        <dbReference type="SMART" id="SM00470"/>
    </source>
</evidence>
<evidence type="ECO:0000256" key="2">
    <source>
        <dbReference type="ARBA" id="ARBA00011900"/>
    </source>
</evidence>
<dbReference type="Proteomes" id="UP000321249">
    <property type="component" value="Unassembled WGS sequence"/>
</dbReference>
<keyword evidence="4" id="KW-0808">Transferase</keyword>
<feature type="compositionally biased region" description="Basic and acidic residues" evidence="6">
    <location>
        <begin position="1"/>
        <end position="19"/>
    </location>
</feature>
<dbReference type="InterPro" id="IPR001091">
    <property type="entry name" value="RM_Methyltransferase"/>
</dbReference>
<name>A0A5C6TQZ3_9SPHN</name>
<accession>A0A5C6TQZ3</accession>
<evidence type="ECO:0000313" key="9">
    <source>
        <dbReference type="Proteomes" id="UP000321249"/>
    </source>
</evidence>
<dbReference type="Pfam" id="PF01555">
    <property type="entry name" value="N6_N4_Mtase"/>
    <property type="match status" value="1"/>
</dbReference>
<evidence type="ECO:0000313" key="8">
    <source>
        <dbReference type="EMBL" id="TXC62600.1"/>
    </source>
</evidence>
<dbReference type="InterPro" id="IPR002941">
    <property type="entry name" value="DNA_methylase_N4/N6"/>
</dbReference>
<dbReference type="InterPro" id="IPR036086">
    <property type="entry name" value="ParB/Sulfiredoxin_sf"/>
</dbReference>
<protein>
    <recommendedName>
        <fullName evidence="2">site-specific DNA-methyltransferase (adenine-specific)</fullName>
        <ecNumber evidence="2">2.1.1.72</ecNumber>
    </recommendedName>
</protein>
<dbReference type="EC" id="2.1.1.72" evidence="2"/>
<dbReference type="GO" id="GO:0032259">
    <property type="term" value="P:methylation"/>
    <property type="evidence" value="ECO:0007669"/>
    <property type="project" value="UniProtKB-KW"/>
</dbReference>
<evidence type="ECO:0000256" key="5">
    <source>
        <dbReference type="ARBA" id="ARBA00047942"/>
    </source>
</evidence>
<dbReference type="SUPFAM" id="SSF53335">
    <property type="entry name" value="S-adenosyl-L-methionine-dependent methyltransferases"/>
    <property type="match status" value="1"/>
</dbReference>
<evidence type="ECO:0000256" key="3">
    <source>
        <dbReference type="ARBA" id="ARBA00022603"/>
    </source>
</evidence>
<gene>
    <name evidence="8" type="ORF">FRZ32_02355</name>
</gene>
<dbReference type="Pfam" id="PF02195">
    <property type="entry name" value="ParB_N"/>
    <property type="match status" value="1"/>
</dbReference>
<comment type="catalytic activity">
    <reaction evidence="5">
        <text>a 2'-deoxyadenosine in DNA + S-adenosyl-L-methionine = an N(6)-methyl-2'-deoxyadenosine in DNA + S-adenosyl-L-homocysteine + H(+)</text>
        <dbReference type="Rhea" id="RHEA:15197"/>
        <dbReference type="Rhea" id="RHEA-COMP:12418"/>
        <dbReference type="Rhea" id="RHEA-COMP:12419"/>
        <dbReference type="ChEBI" id="CHEBI:15378"/>
        <dbReference type="ChEBI" id="CHEBI:57856"/>
        <dbReference type="ChEBI" id="CHEBI:59789"/>
        <dbReference type="ChEBI" id="CHEBI:90615"/>
        <dbReference type="ChEBI" id="CHEBI:90616"/>
        <dbReference type="EC" id="2.1.1.72"/>
    </reaction>
</comment>
<dbReference type="Gene3D" id="3.40.50.150">
    <property type="entry name" value="Vaccinia Virus protein VP39"/>
    <property type="match status" value="1"/>
</dbReference>
<dbReference type="GO" id="GO:0009007">
    <property type="term" value="F:site-specific DNA-methyltransferase (adenine-specific) activity"/>
    <property type="evidence" value="ECO:0007669"/>
    <property type="project" value="UniProtKB-EC"/>
</dbReference>
<evidence type="ECO:0000256" key="1">
    <source>
        <dbReference type="ARBA" id="ARBA00006594"/>
    </source>
</evidence>
<reference evidence="8 9" key="1">
    <citation type="journal article" date="2015" name="J. Microbiol.">
        <title>Sphingosinicella ginsenosidimutans sp. nov., with ginsenoside converting activity.</title>
        <authorList>
            <person name="Kim J.K."/>
            <person name="Kang M.S."/>
            <person name="Park S.C."/>
            <person name="Kim K.M."/>
            <person name="Choi K."/>
            <person name="Yoon M.H."/>
            <person name="Im W.T."/>
        </authorList>
    </citation>
    <scope>NUCLEOTIDE SEQUENCE [LARGE SCALE GENOMIC DNA]</scope>
    <source>
        <strain evidence="8 9">BS-11</strain>
    </source>
</reference>
<comment type="caution">
    <text evidence="8">The sequence shown here is derived from an EMBL/GenBank/DDBJ whole genome shotgun (WGS) entry which is preliminary data.</text>
</comment>
<dbReference type="Gene3D" id="3.90.1530.10">
    <property type="entry name" value="Conserved hypothetical protein from pyrococcus furiosus pfu- 392566-001, ParB domain"/>
    <property type="match status" value="1"/>
</dbReference>
<dbReference type="AlphaFoldDB" id="A0A5C6TQZ3"/>
<dbReference type="SUPFAM" id="SSF110849">
    <property type="entry name" value="ParB/Sulfiredoxin"/>
    <property type="match status" value="1"/>
</dbReference>
<comment type="similarity">
    <text evidence="1">Belongs to the N(4)/N(6)-methyltransferase family.</text>
</comment>
<evidence type="ECO:0000256" key="4">
    <source>
        <dbReference type="ARBA" id="ARBA00022679"/>
    </source>
</evidence>
<organism evidence="8 9">
    <name type="scientific">Allosphingosinicella ginsenosidimutans</name>
    <dbReference type="NCBI Taxonomy" id="1176539"/>
    <lineage>
        <taxon>Bacteria</taxon>
        <taxon>Pseudomonadati</taxon>
        <taxon>Pseudomonadota</taxon>
        <taxon>Alphaproteobacteria</taxon>
        <taxon>Sphingomonadales</taxon>
        <taxon>Sphingomonadaceae</taxon>
        <taxon>Allosphingosinicella</taxon>
    </lineage>
</organism>